<evidence type="ECO:0000313" key="2">
    <source>
        <dbReference type="EMBL" id="KFU80580.1"/>
    </source>
</evidence>
<sequence length="239" mass="25272">MCRTVTRGQARFMNDIKGLIRLSALAWLAVGLVIAVYVEIVNAGAVDPLATTFSEYVHVGQGARLVGVAMLAVGFGALTIAGGVRLSGAVWAARLVALFGVGLCVLAVFPQEPMDQPLTWHGAIHRYAALAAFTALPLAGLLLGEVRRLSYAALAALGVFVATFLVDARGVSGGAERILLIFELALLVAFVRRGGFVMQPRATLSFVARTSFPCRDLARQRRTCGRSGCGDRGEPRFGA</sequence>
<feature type="transmembrane region" description="Helical" evidence="1">
    <location>
        <begin position="174"/>
        <end position="191"/>
    </location>
</feature>
<feature type="transmembrane region" description="Helical" evidence="1">
    <location>
        <begin position="65"/>
        <end position="84"/>
    </location>
</feature>
<dbReference type="Proteomes" id="UP000256220">
    <property type="component" value="Unassembled WGS sequence"/>
</dbReference>
<organism evidence="2 3">
    <name type="scientific">Amycolatopsis lurida NRRL 2430</name>
    <dbReference type="NCBI Taxonomy" id="1460371"/>
    <lineage>
        <taxon>Bacteria</taxon>
        <taxon>Bacillati</taxon>
        <taxon>Actinomycetota</taxon>
        <taxon>Actinomycetes</taxon>
        <taxon>Pseudonocardiales</taxon>
        <taxon>Pseudonocardiaceae</taxon>
        <taxon>Amycolatopsis</taxon>
    </lineage>
</organism>
<dbReference type="Pfam" id="PF06197">
    <property type="entry name" value="DUF998"/>
    <property type="match status" value="1"/>
</dbReference>
<gene>
    <name evidence="2" type="ORF">BB31_13520</name>
</gene>
<feature type="transmembrane region" description="Helical" evidence="1">
    <location>
        <begin position="91"/>
        <end position="109"/>
    </location>
</feature>
<evidence type="ECO:0008006" key="4">
    <source>
        <dbReference type="Google" id="ProtNLM"/>
    </source>
</evidence>
<dbReference type="EMBL" id="JFBM01000010">
    <property type="protein sequence ID" value="KFU80580.1"/>
    <property type="molecule type" value="Genomic_DNA"/>
</dbReference>
<reference evidence="2 3" key="1">
    <citation type="journal article" date="2014" name="Genome Announc.">
        <title>Draft Genome Sequence of Amycolatopsis lurida NRRL 2430, Producer of the Glycopeptide Family Antibiotic Ristocetin.</title>
        <authorList>
            <person name="Kwun M.J."/>
            <person name="Hong H.J."/>
        </authorList>
    </citation>
    <scope>NUCLEOTIDE SEQUENCE [LARGE SCALE GENOMIC DNA]</scope>
    <source>
        <strain evidence="2 3">NRRL 2430</strain>
    </source>
</reference>
<feature type="transmembrane region" description="Helical" evidence="1">
    <location>
        <begin position="20"/>
        <end position="45"/>
    </location>
</feature>
<proteinExistence type="predicted"/>
<accession>A0A2P2FV38</accession>
<evidence type="ECO:0000313" key="3">
    <source>
        <dbReference type="Proteomes" id="UP000256220"/>
    </source>
</evidence>
<dbReference type="InterPro" id="IPR009339">
    <property type="entry name" value="DUF998"/>
</dbReference>
<keyword evidence="1" id="KW-0472">Membrane</keyword>
<dbReference type="AlphaFoldDB" id="A0A2P2FV38"/>
<keyword evidence="1" id="KW-0812">Transmembrane</keyword>
<comment type="caution">
    <text evidence="2">The sequence shown here is derived from an EMBL/GenBank/DDBJ whole genome shotgun (WGS) entry which is preliminary data.</text>
</comment>
<evidence type="ECO:0000256" key="1">
    <source>
        <dbReference type="SAM" id="Phobius"/>
    </source>
</evidence>
<feature type="transmembrane region" description="Helical" evidence="1">
    <location>
        <begin position="124"/>
        <end position="144"/>
    </location>
</feature>
<feature type="transmembrane region" description="Helical" evidence="1">
    <location>
        <begin position="151"/>
        <end position="168"/>
    </location>
</feature>
<keyword evidence="3" id="KW-1185">Reference proteome</keyword>
<name>A0A2P2FV38_AMYLU</name>
<protein>
    <recommendedName>
        <fullName evidence="4">DUF998 domain-containing protein</fullName>
    </recommendedName>
</protein>
<keyword evidence="1" id="KW-1133">Transmembrane helix</keyword>